<gene>
    <name evidence="1" type="ORF">GBAR_LOCUS10881</name>
</gene>
<dbReference type="InterPro" id="IPR000944">
    <property type="entry name" value="Tscrpt_reg_Rrf2"/>
</dbReference>
<dbReference type="NCBIfam" id="TIGR00738">
    <property type="entry name" value="rrf2_super"/>
    <property type="match status" value="1"/>
</dbReference>
<accession>A0AA35RVK1</accession>
<dbReference type="PANTHER" id="PTHR33221">
    <property type="entry name" value="WINGED HELIX-TURN-HELIX TRANSCRIPTIONAL REGULATOR, RRF2 FAMILY"/>
    <property type="match status" value="1"/>
</dbReference>
<dbReference type="Gene3D" id="1.10.10.10">
    <property type="entry name" value="Winged helix-like DNA-binding domain superfamily/Winged helix DNA-binding domain"/>
    <property type="match status" value="1"/>
</dbReference>
<comment type="caution">
    <text evidence="1">The sequence shown here is derived from an EMBL/GenBank/DDBJ whole genome shotgun (WGS) entry which is preliminary data.</text>
</comment>
<keyword evidence="2" id="KW-1185">Reference proteome</keyword>
<dbReference type="EMBL" id="CASHTH010001679">
    <property type="protein sequence ID" value="CAI8018007.1"/>
    <property type="molecule type" value="Genomic_DNA"/>
</dbReference>
<dbReference type="GO" id="GO:0003700">
    <property type="term" value="F:DNA-binding transcription factor activity"/>
    <property type="evidence" value="ECO:0007669"/>
    <property type="project" value="TreeGrafter"/>
</dbReference>
<protein>
    <submittedName>
        <fullName evidence="1">HTH-type transcriptional regulator IscR</fullName>
    </submittedName>
</protein>
<reference evidence="1" key="1">
    <citation type="submission" date="2023-03" db="EMBL/GenBank/DDBJ databases">
        <authorList>
            <person name="Steffen K."/>
            <person name="Cardenas P."/>
        </authorList>
    </citation>
    <scope>NUCLEOTIDE SEQUENCE</scope>
</reference>
<evidence type="ECO:0000313" key="1">
    <source>
        <dbReference type="EMBL" id="CAI8018007.1"/>
    </source>
</evidence>
<dbReference type="InterPro" id="IPR036390">
    <property type="entry name" value="WH_DNA-bd_sf"/>
</dbReference>
<dbReference type="Pfam" id="PF02082">
    <property type="entry name" value="Rrf2"/>
    <property type="match status" value="1"/>
</dbReference>
<dbReference type="AlphaFoldDB" id="A0AA35RVK1"/>
<name>A0AA35RVK1_GEOBA</name>
<dbReference type="SUPFAM" id="SSF46785">
    <property type="entry name" value="Winged helix' DNA-binding domain"/>
    <property type="match status" value="1"/>
</dbReference>
<dbReference type="Proteomes" id="UP001174909">
    <property type="component" value="Unassembled WGS sequence"/>
</dbReference>
<organism evidence="1 2">
    <name type="scientific">Geodia barretti</name>
    <name type="common">Barrett's horny sponge</name>
    <dbReference type="NCBI Taxonomy" id="519541"/>
    <lineage>
        <taxon>Eukaryota</taxon>
        <taxon>Metazoa</taxon>
        <taxon>Porifera</taxon>
        <taxon>Demospongiae</taxon>
        <taxon>Heteroscleromorpha</taxon>
        <taxon>Tetractinellida</taxon>
        <taxon>Astrophorina</taxon>
        <taxon>Geodiidae</taxon>
        <taxon>Geodia</taxon>
    </lineage>
</organism>
<evidence type="ECO:0000313" key="2">
    <source>
        <dbReference type="Proteomes" id="UP001174909"/>
    </source>
</evidence>
<dbReference type="GO" id="GO:0005829">
    <property type="term" value="C:cytosol"/>
    <property type="evidence" value="ECO:0007669"/>
    <property type="project" value="TreeGrafter"/>
</dbReference>
<sequence length="142" mass="15559">MKIPMKVDYGVRALVELAMHHGNGPVPTSEIASKQGIPESYLVQLMSTLNHCGYVQSRRGPQGGHSLAMDPSDINLHMIMTTLDGNSSPLDCLTYVSDCIFADSCAQQEIWKSVEEAIESVLANITLEHLARRQEYLSAQGV</sequence>
<dbReference type="InterPro" id="IPR036388">
    <property type="entry name" value="WH-like_DNA-bd_sf"/>
</dbReference>
<dbReference type="PROSITE" id="PS51197">
    <property type="entry name" value="HTH_RRF2_2"/>
    <property type="match status" value="1"/>
</dbReference>
<dbReference type="PANTHER" id="PTHR33221:SF15">
    <property type="entry name" value="HTH-TYPE TRANSCRIPTIONAL REGULATOR YWGB-RELATED"/>
    <property type="match status" value="1"/>
</dbReference>
<proteinExistence type="predicted"/>